<evidence type="ECO:0000256" key="1">
    <source>
        <dbReference type="ARBA" id="ARBA00004123"/>
    </source>
</evidence>
<keyword evidence="4" id="KW-0804">Transcription</keyword>
<gene>
    <name evidence="7" type="ORF">L1049_008611</name>
</gene>
<organism evidence="7 8">
    <name type="scientific">Liquidambar formosana</name>
    <name type="common">Formosan gum</name>
    <dbReference type="NCBI Taxonomy" id="63359"/>
    <lineage>
        <taxon>Eukaryota</taxon>
        <taxon>Viridiplantae</taxon>
        <taxon>Streptophyta</taxon>
        <taxon>Embryophyta</taxon>
        <taxon>Tracheophyta</taxon>
        <taxon>Spermatophyta</taxon>
        <taxon>Magnoliopsida</taxon>
        <taxon>eudicotyledons</taxon>
        <taxon>Gunneridae</taxon>
        <taxon>Pentapetalae</taxon>
        <taxon>Saxifragales</taxon>
        <taxon>Altingiaceae</taxon>
        <taxon>Liquidambar</taxon>
    </lineage>
</organism>
<dbReference type="EMBL" id="JBBPBK010000002">
    <property type="protein sequence ID" value="KAK9290441.1"/>
    <property type="molecule type" value="Genomic_DNA"/>
</dbReference>
<protein>
    <recommendedName>
        <fullName evidence="6">NAC domain-containing protein</fullName>
    </recommendedName>
</protein>
<dbReference type="InterPro" id="IPR003441">
    <property type="entry name" value="NAC-dom"/>
</dbReference>
<comment type="caution">
    <text evidence="7">The sequence shown here is derived from an EMBL/GenBank/DDBJ whole genome shotgun (WGS) entry which is preliminary data.</text>
</comment>
<evidence type="ECO:0000256" key="2">
    <source>
        <dbReference type="ARBA" id="ARBA00023015"/>
    </source>
</evidence>
<name>A0AAP0X4P8_LIQFO</name>
<proteinExistence type="predicted"/>
<dbReference type="Proteomes" id="UP001415857">
    <property type="component" value="Unassembled WGS sequence"/>
</dbReference>
<dbReference type="GO" id="GO:0006355">
    <property type="term" value="P:regulation of DNA-templated transcription"/>
    <property type="evidence" value="ECO:0007669"/>
    <property type="project" value="InterPro"/>
</dbReference>
<accession>A0AAP0X4P8</accession>
<evidence type="ECO:0000256" key="3">
    <source>
        <dbReference type="ARBA" id="ARBA00023125"/>
    </source>
</evidence>
<evidence type="ECO:0000256" key="5">
    <source>
        <dbReference type="ARBA" id="ARBA00023242"/>
    </source>
</evidence>
<dbReference type="InterPro" id="IPR036093">
    <property type="entry name" value="NAC_dom_sf"/>
</dbReference>
<dbReference type="AlphaFoldDB" id="A0AAP0X4P8"/>
<dbReference type="GO" id="GO:0003677">
    <property type="term" value="F:DNA binding"/>
    <property type="evidence" value="ECO:0007669"/>
    <property type="project" value="UniProtKB-KW"/>
</dbReference>
<reference evidence="7 8" key="1">
    <citation type="journal article" date="2024" name="Plant J.">
        <title>Genome sequences and population genomics reveal climatic adaptation and genomic divergence between two closely related sweetgum species.</title>
        <authorList>
            <person name="Xu W.Q."/>
            <person name="Ren C.Q."/>
            <person name="Zhang X.Y."/>
            <person name="Comes H.P."/>
            <person name="Liu X.H."/>
            <person name="Li Y.G."/>
            <person name="Kettle C.J."/>
            <person name="Jalonen R."/>
            <person name="Gaisberger H."/>
            <person name="Ma Y.Z."/>
            <person name="Qiu Y.X."/>
        </authorList>
    </citation>
    <scope>NUCLEOTIDE SEQUENCE [LARGE SCALE GENOMIC DNA]</scope>
    <source>
        <strain evidence="7">Hangzhou</strain>
    </source>
</reference>
<keyword evidence="2" id="KW-0805">Transcription regulation</keyword>
<sequence length="180" mass="20768">MTHLLSHFNQSKTQILDTMWNSPGKKSPIVPPQEDPNWAPGWKFNPTDEEIVDFYLKGLNSNGFFLNNMIKFIDLKDNHPEKIHENHSHNGLGIWYFYTQRVPTGNPSLQAGKEGYWMGLKNPTNILIKGRIVGSKKEFTFYKGDFAHSIETKWRVIEYTLSQAPGAIERVLLKIYMKGN</sequence>
<comment type="subcellular location">
    <subcellularLocation>
        <location evidence="1">Nucleus</location>
    </subcellularLocation>
</comment>
<dbReference type="PANTHER" id="PTHR31989">
    <property type="entry name" value="NAC DOMAIN-CONTAINING PROTEIN 82-RELATED"/>
    <property type="match status" value="1"/>
</dbReference>
<dbReference type="SUPFAM" id="SSF101941">
    <property type="entry name" value="NAC domain"/>
    <property type="match status" value="1"/>
</dbReference>
<dbReference type="Gene3D" id="2.170.150.80">
    <property type="entry name" value="NAC domain"/>
    <property type="match status" value="1"/>
</dbReference>
<keyword evidence="3" id="KW-0238">DNA-binding</keyword>
<evidence type="ECO:0000313" key="7">
    <source>
        <dbReference type="EMBL" id="KAK9290441.1"/>
    </source>
</evidence>
<feature type="domain" description="NAC" evidence="6">
    <location>
        <begin position="38"/>
        <end position="178"/>
    </location>
</feature>
<dbReference type="PROSITE" id="PS51005">
    <property type="entry name" value="NAC"/>
    <property type="match status" value="1"/>
</dbReference>
<evidence type="ECO:0000256" key="4">
    <source>
        <dbReference type="ARBA" id="ARBA00023163"/>
    </source>
</evidence>
<dbReference type="GO" id="GO:0005634">
    <property type="term" value="C:nucleus"/>
    <property type="evidence" value="ECO:0007669"/>
    <property type="project" value="UniProtKB-SubCell"/>
</dbReference>
<dbReference type="Pfam" id="PF02365">
    <property type="entry name" value="NAM"/>
    <property type="match status" value="1"/>
</dbReference>
<keyword evidence="8" id="KW-1185">Reference proteome</keyword>
<keyword evidence="5" id="KW-0539">Nucleus</keyword>
<evidence type="ECO:0000259" key="6">
    <source>
        <dbReference type="PROSITE" id="PS51005"/>
    </source>
</evidence>
<evidence type="ECO:0000313" key="8">
    <source>
        <dbReference type="Proteomes" id="UP001415857"/>
    </source>
</evidence>